<dbReference type="CDD" id="cd05466">
    <property type="entry name" value="PBP2_LTTR_substrate"/>
    <property type="match status" value="1"/>
</dbReference>
<evidence type="ECO:0000256" key="4">
    <source>
        <dbReference type="ARBA" id="ARBA00023163"/>
    </source>
</evidence>
<dbReference type="SUPFAM" id="SSF53850">
    <property type="entry name" value="Periplasmic binding protein-like II"/>
    <property type="match status" value="1"/>
</dbReference>
<organism evidence="6 7">
    <name type="scientific">Ruthenibacterium intestinale</name>
    <dbReference type="NCBI Taxonomy" id="3133163"/>
    <lineage>
        <taxon>Bacteria</taxon>
        <taxon>Bacillati</taxon>
        <taxon>Bacillota</taxon>
        <taxon>Clostridia</taxon>
        <taxon>Eubacteriales</taxon>
        <taxon>Oscillospiraceae</taxon>
        <taxon>Ruthenibacterium</taxon>
    </lineage>
</organism>
<keyword evidence="4" id="KW-0804">Transcription</keyword>
<evidence type="ECO:0000256" key="1">
    <source>
        <dbReference type="ARBA" id="ARBA00009437"/>
    </source>
</evidence>
<evidence type="ECO:0000259" key="5">
    <source>
        <dbReference type="Pfam" id="PF03466"/>
    </source>
</evidence>
<keyword evidence="2" id="KW-0805">Transcription regulation</keyword>
<comment type="caution">
    <text evidence="6">The sequence shown here is derived from an EMBL/GenBank/DDBJ whole genome shotgun (WGS) entry which is preliminary data.</text>
</comment>
<name>A0ABV1GFN6_9FIRM</name>
<evidence type="ECO:0000313" key="6">
    <source>
        <dbReference type="EMBL" id="MEQ2520646.1"/>
    </source>
</evidence>
<gene>
    <name evidence="6" type="ORF">WMO24_09425</name>
</gene>
<reference evidence="6 7" key="1">
    <citation type="submission" date="2024-03" db="EMBL/GenBank/DDBJ databases">
        <title>Human intestinal bacterial collection.</title>
        <authorList>
            <person name="Pauvert C."/>
            <person name="Hitch T.C.A."/>
            <person name="Clavel T."/>
        </authorList>
    </citation>
    <scope>NUCLEOTIDE SEQUENCE [LARGE SCALE GENOMIC DNA]</scope>
    <source>
        <strain evidence="6 7">CLA-JM-H11</strain>
    </source>
</reference>
<keyword evidence="3" id="KW-0238">DNA-binding</keyword>
<dbReference type="Proteomes" id="UP001477672">
    <property type="component" value="Unassembled WGS sequence"/>
</dbReference>
<proteinExistence type="inferred from homology"/>
<dbReference type="RefSeq" id="WP_349216192.1">
    <property type="nucleotide sequence ID" value="NZ_JBBMFA010000094.1"/>
</dbReference>
<dbReference type="Pfam" id="PF03466">
    <property type="entry name" value="LysR_substrate"/>
    <property type="match status" value="1"/>
</dbReference>
<dbReference type="Gene3D" id="3.40.190.290">
    <property type="match status" value="1"/>
</dbReference>
<keyword evidence="7" id="KW-1185">Reference proteome</keyword>
<accession>A0ABV1GFN6</accession>
<dbReference type="EMBL" id="JBBMFA010000094">
    <property type="protein sequence ID" value="MEQ2520646.1"/>
    <property type="molecule type" value="Genomic_DNA"/>
</dbReference>
<dbReference type="InterPro" id="IPR005119">
    <property type="entry name" value="LysR_subst-bd"/>
</dbReference>
<evidence type="ECO:0000256" key="3">
    <source>
        <dbReference type="ARBA" id="ARBA00023125"/>
    </source>
</evidence>
<evidence type="ECO:0000313" key="7">
    <source>
        <dbReference type="Proteomes" id="UP001477672"/>
    </source>
</evidence>
<comment type="similarity">
    <text evidence="1">Belongs to the LysR transcriptional regulatory family.</text>
</comment>
<sequence>MDKFQMLERLRDTQDARLVSRLHVAVALLFLKDELLLHVYEHMAAQDTELCFYETTLEPALEKVAALDAEIGLAVVNDTQLPVFLKMAAGKNVCVTPLDDPRPMYVHVRRDHPLAKADGLECRRSFEYPRVLLPGDFFSHLNQTLLDDLRRPSEWPRRTITVNSYHSVLRMLRSTNGYIVGNAWQREELQCSQICSVPLTDAPVQINLLLLHRDREELSQPARSFLKQFAEDLNLKKAISILIWLLIKKQVFFNILDM</sequence>
<evidence type="ECO:0000256" key="2">
    <source>
        <dbReference type="ARBA" id="ARBA00023015"/>
    </source>
</evidence>
<dbReference type="PANTHER" id="PTHR30346:SF0">
    <property type="entry name" value="HCA OPERON TRANSCRIPTIONAL ACTIVATOR HCAR"/>
    <property type="match status" value="1"/>
</dbReference>
<feature type="domain" description="LysR substrate-binding" evidence="5">
    <location>
        <begin position="96"/>
        <end position="232"/>
    </location>
</feature>
<protein>
    <submittedName>
        <fullName evidence="6">LysR family transcriptional regulator substrate-binding protein</fullName>
    </submittedName>
</protein>
<dbReference type="PANTHER" id="PTHR30346">
    <property type="entry name" value="TRANSCRIPTIONAL DUAL REGULATOR HCAR-RELATED"/>
    <property type="match status" value="1"/>
</dbReference>